<protein>
    <recommendedName>
        <fullName evidence="3">Endonuclease/exonuclease/phosphatase domain-containing protein</fullName>
    </recommendedName>
</protein>
<dbReference type="InterPro" id="IPR036691">
    <property type="entry name" value="Endo/exonu/phosph_ase_sf"/>
</dbReference>
<proteinExistence type="inferred from homology"/>
<sequence length="288" mass="32324">MSLMASREWCSVGQDGNEPAVKLSIMTWNMLADGLGLDSFANIQPEQLQWQARKDAVLGAIVHHEPDVVCLQEVNRFNDFLEPELKSRGYSGFFSEKAKSPCTKFGFPKDGCAIFTKDENVLVKSCECHAYESGGQIFQTCELGVKGFKIYLFNTHLKAKPDFEDLRVKQVSQLLEKVDKLRQEDETCNILFCGDLNTDPGGAVHKLVVSKGRFESAYMDLASEHFSTWKVRESEVKHCIDYIFYSGTNITLKERLSVPDESAVGAARLPSVNWPSDHISLHAVFSLK</sequence>
<evidence type="ECO:0000313" key="4">
    <source>
        <dbReference type="EMBL" id="CAD9681258.1"/>
    </source>
</evidence>
<feature type="domain" description="Endonuclease/exonuclease/phosphatase" evidence="3">
    <location>
        <begin position="26"/>
        <end position="278"/>
    </location>
</feature>
<dbReference type="GO" id="GO:0006139">
    <property type="term" value="P:nucleobase-containing compound metabolic process"/>
    <property type="evidence" value="ECO:0007669"/>
    <property type="project" value="UniProtKB-ARBA"/>
</dbReference>
<name>A0A7S2WDB4_9STRA</name>
<dbReference type="GO" id="GO:0000175">
    <property type="term" value="F:3'-5'-RNA exonuclease activity"/>
    <property type="evidence" value="ECO:0007669"/>
    <property type="project" value="TreeGrafter"/>
</dbReference>
<dbReference type="PANTHER" id="PTHR12121:SF45">
    <property type="entry name" value="NOCTURNIN"/>
    <property type="match status" value="1"/>
</dbReference>
<organism evidence="4">
    <name type="scientific">Mucochytrium quahogii</name>
    <dbReference type="NCBI Taxonomy" id="96639"/>
    <lineage>
        <taxon>Eukaryota</taxon>
        <taxon>Sar</taxon>
        <taxon>Stramenopiles</taxon>
        <taxon>Bigyra</taxon>
        <taxon>Labyrinthulomycetes</taxon>
        <taxon>Thraustochytrida</taxon>
        <taxon>Thraustochytriidae</taxon>
        <taxon>Mucochytrium</taxon>
    </lineage>
</organism>
<dbReference type="InterPro" id="IPR005135">
    <property type="entry name" value="Endo/exonuclease/phosphatase"/>
</dbReference>
<reference evidence="4" key="1">
    <citation type="submission" date="2021-01" db="EMBL/GenBank/DDBJ databases">
        <authorList>
            <person name="Corre E."/>
            <person name="Pelletier E."/>
            <person name="Niang G."/>
            <person name="Scheremetjew M."/>
            <person name="Finn R."/>
            <person name="Kale V."/>
            <person name="Holt S."/>
            <person name="Cochrane G."/>
            <person name="Meng A."/>
            <person name="Brown T."/>
            <person name="Cohen L."/>
        </authorList>
    </citation>
    <scope>NUCLEOTIDE SEQUENCE</scope>
    <source>
        <strain evidence="4">NY070348D</strain>
    </source>
</reference>
<dbReference type="EMBL" id="HBHK01011522">
    <property type="protein sequence ID" value="CAD9681258.1"/>
    <property type="molecule type" value="Transcribed_RNA"/>
</dbReference>
<evidence type="ECO:0000256" key="2">
    <source>
        <dbReference type="ARBA" id="ARBA00022801"/>
    </source>
</evidence>
<dbReference type="Gene3D" id="3.60.10.10">
    <property type="entry name" value="Endonuclease/exonuclease/phosphatase"/>
    <property type="match status" value="1"/>
</dbReference>
<accession>A0A7S2WDB4</accession>
<dbReference type="PANTHER" id="PTHR12121">
    <property type="entry name" value="CARBON CATABOLITE REPRESSOR PROTEIN 4"/>
    <property type="match status" value="1"/>
</dbReference>
<evidence type="ECO:0000256" key="1">
    <source>
        <dbReference type="ARBA" id="ARBA00010774"/>
    </source>
</evidence>
<dbReference type="InterPro" id="IPR050410">
    <property type="entry name" value="CCR4/nocturin_mRNA_transcr"/>
</dbReference>
<comment type="similarity">
    <text evidence="1">Belongs to the CCR4/nocturin family.</text>
</comment>
<dbReference type="AlphaFoldDB" id="A0A7S2WDB4"/>
<gene>
    <name evidence="4" type="ORF">QSP1433_LOCUS7215</name>
</gene>
<evidence type="ECO:0000259" key="3">
    <source>
        <dbReference type="Pfam" id="PF03372"/>
    </source>
</evidence>
<dbReference type="Pfam" id="PF03372">
    <property type="entry name" value="Exo_endo_phos"/>
    <property type="match status" value="1"/>
</dbReference>
<dbReference type="SUPFAM" id="SSF56219">
    <property type="entry name" value="DNase I-like"/>
    <property type="match status" value="1"/>
</dbReference>
<keyword evidence="2" id="KW-0378">Hydrolase</keyword>